<keyword evidence="2" id="KW-1185">Reference proteome</keyword>
<organism evidence="1 2">
    <name type="scientific">Phytohabitans rumicis</name>
    <dbReference type="NCBI Taxonomy" id="1076125"/>
    <lineage>
        <taxon>Bacteria</taxon>
        <taxon>Bacillati</taxon>
        <taxon>Actinomycetota</taxon>
        <taxon>Actinomycetes</taxon>
        <taxon>Micromonosporales</taxon>
        <taxon>Micromonosporaceae</taxon>
    </lineage>
</organism>
<dbReference type="EMBL" id="BLPG01000001">
    <property type="protein sequence ID" value="GFJ87861.1"/>
    <property type="molecule type" value="Genomic_DNA"/>
</dbReference>
<name>A0A6V8KZE7_9ACTN</name>
<protein>
    <recommendedName>
        <fullName evidence="3">AbiTii domain-containing protein</fullName>
    </recommendedName>
</protein>
<dbReference type="AlphaFoldDB" id="A0A6V8KZE7"/>
<proteinExistence type="predicted"/>
<dbReference type="RefSeq" id="WP_173074983.1">
    <property type="nucleotide sequence ID" value="NZ_BAABJB010000029.1"/>
</dbReference>
<sequence>MDINAKRKLRTAFMNWLFETTGGSQDELGRPAGFKVPDGWAGEPPTEADIRDVVRYLEGEYLIKAHWTMGGLPSVQLTHEGIREMEQAHSAPTERTEHFVPLVNITNIQGSVIGSQLQQGSPGSSQTGHFEINQRESAEAFVAAARKLLVHEAMDQDTRSEAEADLAMMSHELEKPAPRWPILKTIGATVRDSLAKAAGTAAAVELLQIPWP</sequence>
<gene>
    <name evidence="1" type="ORF">Prum_015030</name>
</gene>
<accession>A0A6V8KZE7</accession>
<evidence type="ECO:0000313" key="2">
    <source>
        <dbReference type="Proteomes" id="UP000482960"/>
    </source>
</evidence>
<dbReference type="Proteomes" id="UP000482960">
    <property type="component" value="Unassembled WGS sequence"/>
</dbReference>
<evidence type="ECO:0000313" key="1">
    <source>
        <dbReference type="EMBL" id="GFJ87861.1"/>
    </source>
</evidence>
<comment type="caution">
    <text evidence="1">The sequence shown here is derived from an EMBL/GenBank/DDBJ whole genome shotgun (WGS) entry which is preliminary data.</text>
</comment>
<reference evidence="1 2" key="2">
    <citation type="submission" date="2020-03" db="EMBL/GenBank/DDBJ databases">
        <authorList>
            <person name="Ichikawa N."/>
            <person name="Kimura A."/>
            <person name="Kitahashi Y."/>
            <person name="Uohara A."/>
        </authorList>
    </citation>
    <scope>NUCLEOTIDE SEQUENCE [LARGE SCALE GENOMIC DNA]</scope>
    <source>
        <strain evidence="1 2">NBRC 108638</strain>
    </source>
</reference>
<evidence type="ECO:0008006" key="3">
    <source>
        <dbReference type="Google" id="ProtNLM"/>
    </source>
</evidence>
<reference evidence="1 2" key="1">
    <citation type="submission" date="2020-03" db="EMBL/GenBank/DDBJ databases">
        <title>Whole genome shotgun sequence of Phytohabitans rumicis NBRC 108638.</title>
        <authorList>
            <person name="Komaki H."/>
            <person name="Tamura T."/>
        </authorList>
    </citation>
    <scope>NUCLEOTIDE SEQUENCE [LARGE SCALE GENOMIC DNA]</scope>
    <source>
        <strain evidence="1 2">NBRC 108638</strain>
    </source>
</reference>